<feature type="compositionally biased region" description="Basic and acidic residues" evidence="1">
    <location>
        <begin position="445"/>
        <end position="460"/>
    </location>
</feature>
<feature type="compositionally biased region" description="Basic and acidic residues" evidence="1">
    <location>
        <begin position="245"/>
        <end position="259"/>
    </location>
</feature>
<feature type="compositionally biased region" description="Polar residues" evidence="1">
    <location>
        <begin position="461"/>
        <end position="476"/>
    </location>
</feature>
<sequence length="483" mass="52716">MFGGNFVPNGTQNDGNGNFGFTQEWLPTQVLPYGFPGWAPYNPQMSNDSEQSEQFGLVEQVQDHEDDGEAINGGSNGNSKAPTIIPGLSTSSPSLTSTYSQAVPSVPSNTLPTSSTPQPDNTERAARLRAKLMAMRPNSAEPGPRRGEELPKTTMADVESLIAEERAVADKVQQSSPPSSANAITTVQHQLAQAATSMSTNGTHAAVETPREQIQSTESQQNATLTLTPEQNPSPSANIGVRPHSPGDKASEDKARNDQDNTAQPKWYDHANNTEVHHTERSTTPLGTQNALAIVRGRKNENEAAPDTINDQYSTVNRDIHLEESELPLRSSAARHSHHFDDLDEWLEITGYHDRQYRERYIRRHRALAELEARRAEIEAEFDAEGGPHATVHTLPATISMPPPPRPVSVSRTTLLPSPISLSHSNSNAQDASNGNKRYLSQDDLSSHFEPPDKIQRIDTSKSTATNLSTPSSKTVVSRDLPR</sequence>
<evidence type="ECO:0000313" key="2">
    <source>
        <dbReference type="EMBL" id="KAF2104349.1"/>
    </source>
</evidence>
<dbReference type="EMBL" id="ML978121">
    <property type="protein sequence ID" value="KAF2104349.1"/>
    <property type="molecule type" value="Genomic_DNA"/>
</dbReference>
<name>A0A9P4MGB3_9PEZI</name>
<protein>
    <submittedName>
        <fullName evidence="2">Uncharacterized protein</fullName>
    </submittedName>
</protein>
<feature type="compositionally biased region" description="Polar residues" evidence="1">
    <location>
        <begin position="420"/>
        <end position="436"/>
    </location>
</feature>
<dbReference type="Proteomes" id="UP000799772">
    <property type="component" value="Unassembled WGS sequence"/>
</dbReference>
<reference evidence="2" key="1">
    <citation type="journal article" date="2020" name="Stud. Mycol.">
        <title>101 Dothideomycetes genomes: a test case for predicting lifestyles and emergence of pathogens.</title>
        <authorList>
            <person name="Haridas S."/>
            <person name="Albert R."/>
            <person name="Binder M."/>
            <person name="Bloem J."/>
            <person name="Labutti K."/>
            <person name="Salamov A."/>
            <person name="Andreopoulos B."/>
            <person name="Baker S."/>
            <person name="Barry K."/>
            <person name="Bills G."/>
            <person name="Bluhm B."/>
            <person name="Cannon C."/>
            <person name="Castanera R."/>
            <person name="Culley D."/>
            <person name="Daum C."/>
            <person name="Ezra D."/>
            <person name="Gonzalez J."/>
            <person name="Henrissat B."/>
            <person name="Kuo A."/>
            <person name="Liang C."/>
            <person name="Lipzen A."/>
            <person name="Lutzoni F."/>
            <person name="Magnuson J."/>
            <person name="Mondo S."/>
            <person name="Nolan M."/>
            <person name="Ohm R."/>
            <person name="Pangilinan J."/>
            <person name="Park H.-J."/>
            <person name="Ramirez L."/>
            <person name="Alfaro M."/>
            <person name="Sun H."/>
            <person name="Tritt A."/>
            <person name="Yoshinaga Y."/>
            <person name="Zwiers L.-H."/>
            <person name="Turgeon B."/>
            <person name="Goodwin S."/>
            <person name="Spatafora J."/>
            <person name="Crous P."/>
            <person name="Grigoriev I."/>
        </authorList>
    </citation>
    <scope>NUCLEOTIDE SEQUENCE</scope>
    <source>
        <strain evidence="2">CBS 133067</strain>
    </source>
</reference>
<comment type="caution">
    <text evidence="2">The sequence shown here is derived from an EMBL/GenBank/DDBJ whole genome shotgun (WGS) entry which is preliminary data.</text>
</comment>
<dbReference type="OrthoDB" id="3946793at2759"/>
<organism evidence="2 3">
    <name type="scientific">Rhizodiscina lignyota</name>
    <dbReference type="NCBI Taxonomy" id="1504668"/>
    <lineage>
        <taxon>Eukaryota</taxon>
        <taxon>Fungi</taxon>
        <taxon>Dikarya</taxon>
        <taxon>Ascomycota</taxon>
        <taxon>Pezizomycotina</taxon>
        <taxon>Dothideomycetes</taxon>
        <taxon>Pleosporomycetidae</taxon>
        <taxon>Aulographales</taxon>
        <taxon>Rhizodiscinaceae</taxon>
        <taxon>Rhizodiscina</taxon>
    </lineage>
</organism>
<gene>
    <name evidence="2" type="ORF">NA57DRAFT_70559</name>
</gene>
<feature type="region of interest" description="Disordered" evidence="1">
    <location>
        <begin position="60"/>
        <end position="123"/>
    </location>
</feature>
<feature type="region of interest" description="Disordered" evidence="1">
    <location>
        <begin position="194"/>
        <end position="270"/>
    </location>
</feature>
<evidence type="ECO:0000313" key="3">
    <source>
        <dbReference type="Proteomes" id="UP000799772"/>
    </source>
</evidence>
<proteinExistence type="predicted"/>
<dbReference type="AlphaFoldDB" id="A0A9P4MGB3"/>
<feature type="compositionally biased region" description="Polar residues" evidence="1">
    <location>
        <begin position="212"/>
        <end position="237"/>
    </location>
</feature>
<accession>A0A9P4MGB3</accession>
<feature type="compositionally biased region" description="Polar residues" evidence="1">
    <location>
        <begin position="101"/>
        <end position="120"/>
    </location>
</feature>
<feature type="compositionally biased region" description="Polar residues" evidence="1">
    <location>
        <begin position="194"/>
        <end position="203"/>
    </location>
</feature>
<feature type="compositionally biased region" description="Low complexity" evidence="1">
    <location>
        <begin position="82"/>
        <end position="100"/>
    </location>
</feature>
<evidence type="ECO:0000256" key="1">
    <source>
        <dbReference type="SAM" id="MobiDB-lite"/>
    </source>
</evidence>
<feature type="region of interest" description="Disordered" evidence="1">
    <location>
        <begin position="387"/>
        <end position="483"/>
    </location>
</feature>
<keyword evidence="3" id="KW-1185">Reference proteome</keyword>